<evidence type="ECO:0000256" key="1">
    <source>
        <dbReference type="SAM" id="MobiDB-lite"/>
    </source>
</evidence>
<dbReference type="EMBL" id="BCWF01000020">
    <property type="protein sequence ID" value="GAT25847.1"/>
    <property type="molecule type" value="Genomic_DNA"/>
</dbReference>
<sequence length="126" mass="13778">MLRGKRHGPGTCMTVYQTLQVTNSLLKKSYSSLLLKTGLEIVTLGVESIRDTEIMGDEIHQAQDVVEALGAPLRKTSYPACESQHHNTDGVQAQQLPPPFSPQIPNLRVSTKTRWKAGDMSCTVGS</sequence>
<reference evidence="2 3" key="1">
    <citation type="journal article" date="2016" name="DNA Res.">
        <title>Genome sequence of Aspergillus luchuensis NBRC 4314.</title>
        <authorList>
            <person name="Yamada O."/>
            <person name="Machida M."/>
            <person name="Hosoyama A."/>
            <person name="Goto M."/>
            <person name="Takahashi T."/>
            <person name="Futagami T."/>
            <person name="Yamagata Y."/>
            <person name="Takeuchi M."/>
            <person name="Kobayashi T."/>
            <person name="Koike H."/>
            <person name="Abe K."/>
            <person name="Asai K."/>
            <person name="Arita M."/>
            <person name="Fujita N."/>
            <person name="Fukuda K."/>
            <person name="Higa K."/>
            <person name="Horikawa H."/>
            <person name="Ishikawa T."/>
            <person name="Jinno K."/>
            <person name="Kato Y."/>
            <person name="Kirimura K."/>
            <person name="Mizutani O."/>
            <person name="Nakasone K."/>
            <person name="Sano M."/>
            <person name="Shiraishi Y."/>
            <person name="Tsukahara M."/>
            <person name="Gomi K."/>
        </authorList>
    </citation>
    <scope>NUCLEOTIDE SEQUENCE [LARGE SCALE GENOMIC DNA]</scope>
    <source>
        <strain evidence="2 3">RIB 2604</strain>
    </source>
</reference>
<gene>
    <name evidence="2" type="ORF">RIB2604_02004260</name>
</gene>
<accession>A0A146FJC8</accession>
<comment type="caution">
    <text evidence="2">The sequence shown here is derived from an EMBL/GenBank/DDBJ whole genome shotgun (WGS) entry which is preliminary data.</text>
</comment>
<reference evidence="3" key="2">
    <citation type="submission" date="2016-02" db="EMBL/GenBank/DDBJ databases">
        <title>Genome sequencing of Aspergillus luchuensis NBRC 4314.</title>
        <authorList>
            <person name="Yamada O."/>
        </authorList>
    </citation>
    <scope>NUCLEOTIDE SEQUENCE [LARGE SCALE GENOMIC DNA]</scope>
    <source>
        <strain evidence="3">RIB 2604</strain>
    </source>
</reference>
<protein>
    <submittedName>
        <fullName evidence="2">Similar to An02g06220</fullName>
    </submittedName>
</protein>
<dbReference type="AlphaFoldDB" id="A0A146FJC8"/>
<proteinExistence type="predicted"/>
<evidence type="ECO:0000313" key="2">
    <source>
        <dbReference type="EMBL" id="GAT25847.1"/>
    </source>
</evidence>
<dbReference type="Proteomes" id="UP000075230">
    <property type="component" value="Unassembled WGS sequence"/>
</dbReference>
<name>A0A146FJC8_ASPKA</name>
<evidence type="ECO:0000313" key="3">
    <source>
        <dbReference type="Proteomes" id="UP000075230"/>
    </source>
</evidence>
<feature type="region of interest" description="Disordered" evidence="1">
    <location>
        <begin position="79"/>
        <end position="103"/>
    </location>
</feature>
<organism evidence="2 3">
    <name type="scientific">Aspergillus kawachii</name>
    <name type="common">White koji mold</name>
    <name type="synonym">Aspergillus awamori var. kawachi</name>
    <dbReference type="NCBI Taxonomy" id="1069201"/>
    <lineage>
        <taxon>Eukaryota</taxon>
        <taxon>Fungi</taxon>
        <taxon>Dikarya</taxon>
        <taxon>Ascomycota</taxon>
        <taxon>Pezizomycotina</taxon>
        <taxon>Eurotiomycetes</taxon>
        <taxon>Eurotiomycetidae</taxon>
        <taxon>Eurotiales</taxon>
        <taxon>Aspergillaceae</taxon>
        <taxon>Aspergillus</taxon>
        <taxon>Aspergillus subgen. Circumdati</taxon>
    </lineage>
</organism>